<dbReference type="FunFam" id="1.25.40.10:FF:000184">
    <property type="entry name" value="Pentatricopeptide repeat-containing protein, chloroplastic"/>
    <property type="match status" value="1"/>
</dbReference>
<evidence type="ECO:0000256" key="2">
    <source>
        <dbReference type="PROSITE-ProRule" id="PRU00708"/>
    </source>
</evidence>
<sequence>MASPNRLWSEEERLCFSFLSRVPSPPRHSSLLQIHAFLLRRHLLFPNLHLLTLLLSSSPDLRYSRRLFALRTSHDPFLCNSMLRSLARRRSFHESISLYRQLRSDKQPFSPNAHTFPILLKSSAATGDSKQAVQLHAHVVKMGFCRNPFSATGLVDMYAKLGDVVSARKVFDGTPERNVVSWTAMVDGYVKAGDLGSAVKLFRDMPEKDPAAYNVMIDAFVKFGDLGSARELFDGMPERDRNVVTWTSLMSGYAKVGDMETARVLFDRMPERNNFSWNVMIGGYCKNDLPDRALELFRKLQSGSCPFEPDEVTVVSVIPAIASMGVIDLGRWIHLYARSKGLDRCTNVSTALVDMYFKCGDIQEARQVFESIPEKETASWNSMINGLAVNGRSKEALDVFFEMKRSGACPNEVTMLGVLSACSHGGLVEEGWKWFLAMDALGIGRRVDHYGCMVDLLGRAGHLDEAERLVERMSCGPNGIILSSLLFASACYRDVARAERLMIAAERIEPGNVRNYVIMRNLYAEEERWADVGMTKEAIRRLGGKKEAGCSVIQVGRRAWEFVSGDRVHPEWETIYKLIGDLQLNMKGKEGILK</sequence>
<dbReference type="EMBL" id="JANAVB010044420">
    <property type="protein sequence ID" value="KAJ6791307.1"/>
    <property type="molecule type" value="Genomic_DNA"/>
</dbReference>
<dbReference type="AlphaFoldDB" id="A0AAX6DHQ5"/>
<dbReference type="SUPFAM" id="SSF48452">
    <property type="entry name" value="TPR-like"/>
    <property type="match status" value="1"/>
</dbReference>
<dbReference type="Pfam" id="PF13041">
    <property type="entry name" value="PPR_2"/>
    <property type="match status" value="1"/>
</dbReference>
<evidence type="ECO:0000313" key="3">
    <source>
        <dbReference type="EMBL" id="KAJ6791307.1"/>
    </source>
</evidence>
<gene>
    <name evidence="3" type="ORF">M6B38_244135</name>
</gene>
<feature type="repeat" description="PPR" evidence="2">
    <location>
        <begin position="242"/>
        <end position="276"/>
    </location>
</feature>
<dbReference type="InterPro" id="IPR002885">
    <property type="entry name" value="PPR_rpt"/>
</dbReference>
<reference evidence="3" key="2">
    <citation type="submission" date="2023-04" db="EMBL/GenBank/DDBJ databases">
        <authorList>
            <person name="Bruccoleri R.E."/>
            <person name="Oakeley E.J."/>
            <person name="Faust A.-M."/>
            <person name="Dessus-Babus S."/>
            <person name="Altorfer M."/>
            <person name="Burckhardt D."/>
            <person name="Oertli M."/>
            <person name="Naumann U."/>
            <person name="Petersen F."/>
            <person name="Wong J."/>
        </authorList>
    </citation>
    <scope>NUCLEOTIDE SEQUENCE</scope>
    <source>
        <strain evidence="3">GSM-AAB239-AS_SAM_17_03QT</strain>
        <tissue evidence="3">Leaf</tissue>
    </source>
</reference>
<dbReference type="InterPro" id="IPR046960">
    <property type="entry name" value="PPR_At4g14850-like_plant"/>
</dbReference>
<protein>
    <submittedName>
        <fullName evidence="3">Pentatricopeptide repeat-containing protein</fullName>
    </submittedName>
</protein>
<organism evidence="3 4">
    <name type="scientific">Iris pallida</name>
    <name type="common">Sweet iris</name>
    <dbReference type="NCBI Taxonomy" id="29817"/>
    <lineage>
        <taxon>Eukaryota</taxon>
        <taxon>Viridiplantae</taxon>
        <taxon>Streptophyta</taxon>
        <taxon>Embryophyta</taxon>
        <taxon>Tracheophyta</taxon>
        <taxon>Spermatophyta</taxon>
        <taxon>Magnoliopsida</taxon>
        <taxon>Liliopsida</taxon>
        <taxon>Asparagales</taxon>
        <taxon>Iridaceae</taxon>
        <taxon>Iridoideae</taxon>
        <taxon>Irideae</taxon>
        <taxon>Iris</taxon>
    </lineage>
</organism>
<evidence type="ECO:0000256" key="1">
    <source>
        <dbReference type="ARBA" id="ARBA00022737"/>
    </source>
</evidence>
<dbReference type="FunFam" id="1.25.40.10:FF:000682">
    <property type="entry name" value="Pentatricopeptide repeat-containing protein At3g16610"/>
    <property type="match status" value="1"/>
</dbReference>
<dbReference type="GO" id="GO:0003723">
    <property type="term" value="F:RNA binding"/>
    <property type="evidence" value="ECO:0007669"/>
    <property type="project" value="InterPro"/>
</dbReference>
<evidence type="ECO:0000313" key="4">
    <source>
        <dbReference type="Proteomes" id="UP001140949"/>
    </source>
</evidence>
<feature type="repeat" description="PPR" evidence="2">
    <location>
        <begin position="178"/>
        <end position="212"/>
    </location>
</feature>
<dbReference type="Pfam" id="PF01535">
    <property type="entry name" value="PPR"/>
    <property type="match status" value="7"/>
</dbReference>
<feature type="repeat" description="PPR" evidence="2">
    <location>
        <begin position="376"/>
        <end position="410"/>
    </location>
</feature>
<dbReference type="NCBIfam" id="TIGR00756">
    <property type="entry name" value="PPR"/>
    <property type="match status" value="7"/>
</dbReference>
<dbReference type="PANTHER" id="PTHR47926:SF437">
    <property type="entry name" value="PENTACOTRIPEPTIDE-REPEAT REGION OF PRORP DOMAIN-CONTAINING PROTEIN"/>
    <property type="match status" value="1"/>
</dbReference>
<keyword evidence="4" id="KW-1185">Reference proteome</keyword>
<dbReference type="Gene3D" id="1.25.40.10">
    <property type="entry name" value="Tetratricopeptide repeat domain"/>
    <property type="match status" value="3"/>
</dbReference>
<accession>A0AAX6DHQ5</accession>
<dbReference type="GO" id="GO:0009451">
    <property type="term" value="P:RNA modification"/>
    <property type="evidence" value="ECO:0007669"/>
    <property type="project" value="InterPro"/>
</dbReference>
<reference evidence="3" key="1">
    <citation type="journal article" date="2023" name="GigaByte">
        <title>Genome assembly of the bearded iris, Iris pallida Lam.</title>
        <authorList>
            <person name="Bruccoleri R.E."/>
            <person name="Oakeley E.J."/>
            <person name="Faust A.M.E."/>
            <person name="Altorfer M."/>
            <person name="Dessus-Babus S."/>
            <person name="Burckhardt D."/>
            <person name="Oertli M."/>
            <person name="Naumann U."/>
            <person name="Petersen F."/>
            <person name="Wong J."/>
        </authorList>
    </citation>
    <scope>NUCLEOTIDE SEQUENCE</scope>
    <source>
        <strain evidence="3">GSM-AAB239-AS_SAM_17_03QT</strain>
    </source>
</reference>
<comment type="caution">
    <text evidence="3">The sequence shown here is derived from an EMBL/GenBank/DDBJ whole genome shotgun (WGS) entry which is preliminary data.</text>
</comment>
<dbReference type="Pfam" id="PF20431">
    <property type="entry name" value="E_motif"/>
    <property type="match status" value="1"/>
</dbReference>
<dbReference type="PANTHER" id="PTHR47926">
    <property type="entry name" value="PENTATRICOPEPTIDE REPEAT-CONTAINING PROTEIN"/>
    <property type="match status" value="1"/>
</dbReference>
<dbReference type="Proteomes" id="UP001140949">
    <property type="component" value="Unassembled WGS sequence"/>
</dbReference>
<proteinExistence type="predicted"/>
<dbReference type="InterPro" id="IPR046848">
    <property type="entry name" value="E_motif"/>
</dbReference>
<keyword evidence="1" id="KW-0677">Repeat</keyword>
<dbReference type="InterPro" id="IPR011990">
    <property type="entry name" value="TPR-like_helical_dom_sf"/>
</dbReference>
<dbReference type="PROSITE" id="PS51375">
    <property type="entry name" value="PPR"/>
    <property type="match status" value="3"/>
</dbReference>
<name>A0AAX6DHQ5_IRIPA</name>